<comment type="caution">
    <text evidence="1">The sequence shown here is derived from an EMBL/GenBank/DDBJ whole genome shotgun (WGS) entry which is preliminary data.</text>
</comment>
<name>A0A1S2VHL3_9BACT</name>
<protein>
    <recommendedName>
        <fullName evidence="3">Ig-like domain-containing protein</fullName>
    </recommendedName>
</protein>
<sequence length="906" mass="89405">MINVSLSLTYNRLLWLSCRVIVMLWLVGLSQLAYAQTINWKDTGCSGSGTADVLTQTGTVGCRNTFEGASGNGNIPFRVIWSTSNNRWEMQADPNWSGTGSKAYTVLAWYNTFASSPNPPALGTGSWVDAGVPCGPMIKFDGTGTQTTLGSSCGGSPAITAGTATGTITACQGTASVNTQSFTVAGSDLTASLIANAPVNFEISTNASAGFGSSLSFPQTSGTVSVTTVYVRASASAPATSISGSVTLSSSGASPQTVGVTGTVSTCILPVTLTTRANPTTVCIGGTASLSVTASGGVTPFSYTWTAPAGALITAGGSSSVASVSTTTTGVKTFTVTVAGSGGSPASTTTVSLTVNGNPTAVITATPSLTFCLGSTISLSASGAGSGGTYRWSTTENTAAISVSLGQPYTVTAVTAGGCWSTTSVTAVRRSLPDATVSAVPGLTVCPGQSVMLTANGTAGAPGARVASLAAPPPVLYTWSTGSNTGSTSFVPTSSTVISLTVNDGVCSSSAISTSVTVRSVTSVSITASGSPTLTCNQTSLTLTAVASGSSTFTWNDNSTNATRVVSTSGVYSVTALEGGCSTTAAVTVSSNTAVPALSISGNLSICVGGSTTLTASGTGGNAYQWSNGTNNAVNVVSPVSTTAYSVTLSNTATGCFTTTTVTVSVSPAVTATIGGNLTICSGRSTTLTTGAGTSYLWSDGFTGRANIVSPVSTTAYSVTVSNGVCSATATATVTVNTSPTVTVSASSTALTGGQSAVLTASGAASYLWGAPLNTTAASVTVSPATTTVYSVTGTQNGCVGEGSITVSVSCADPVSKAISVTMTSVLGPGNCSVNLQGQGTGSAFVFSGPNGYVFSTVYRRTGTYSLNATGVRQPGTYTLTAKATNACGQESMDTITYVVTGTACP</sequence>
<dbReference type="InterPro" id="IPR013783">
    <property type="entry name" value="Ig-like_fold"/>
</dbReference>
<dbReference type="Gene3D" id="2.60.40.10">
    <property type="entry name" value="Immunoglobulins"/>
    <property type="match status" value="1"/>
</dbReference>
<evidence type="ECO:0000313" key="1">
    <source>
        <dbReference type="EMBL" id="OIN58241.1"/>
    </source>
</evidence>
<evidence type="ECO:0008006" key="3">
    <source>
        <dbReference type="Google" id="ProtNLM"/>
    </source>
</evidence>
<dbReference type="Proteomes" id="UP000181790">
    <property type="component" value="Unassembled WGS sequence"/>
</dbReference>
<keyword evidence="2" id="KW-1185">Reference proteome</keyword>
<proteinExistence type="predicted"/>
<reference evidence="1 2" key="1">
    <citation type="submission" date="2016-10" db="EMBL/GenBank/DDBJ databases">
        <title>Arsenicibacter rosenii gen. nov., sp. nov., an efficient arsenic-methylating bacterium isolated from an arsenic-contaminated paddy soil.</title>
        <authorList>
            <person name="Huang K."/>
        </authorList>
    </citation>
    <scope>NUCLEOTIDE SEQUENCE [LARGE SCALE GENOMIC DNA]</scope>
    <source>
        <strain evidence="1 2">SM-1</strain>
    </source>
</reference>
<accession>A0A1S2VHL3</accession>
<gene>
    <name evidence="1" type="ORF">BLX24_14630</name>
</gene>
<dbReference type="OrthoDB" id="2582440at2"/>
<dbReference type="RefSeq" id="WP_071503913.1">
    <property type="nucleotide sequence ID" value="NZ_MORL01000007.1"/>
</dbReference>
<evidence type="ECO:0000313" key="2">
    <source>
        <dbReference type="Proteomes" id="UP000181790"/>
    </source>
</evidence>
<organism evidence="1 2">
    <name type="scientific">Arsenicibacter rosenii</name>
    <dbReference type="NCBI Taxonomy" id="1750698"/>
    <lineage>
        <taxon>Bacteria</taxon>
        <taxon>Pseudomonadati</taxon>
        <taxon>Bacteroidota</taxon>
        <taxon>Cytophagia</taxon>
        <taxon>Cytophagales</taxon>
        <taxon>Spirosomataceae</taxon>
        <taxon>Arsenicibacter</taxon>
    </lineage>
</organism>
<dbReference type="EMBL" id="MORL01000007">
    <property type="protein sequence ID" value="OIN58241.1"/>
    <property type="molecule type" value="Genomic_DNA"/>
</dbReference>
<dbReference type="AlphaFoldDB" id="A0A1S2VHL3"/>